<dbReference type="InterPro" id="IPR008978">
    <property type="entry name" value="HSP20-like_chaperone"/>
</dbReference>
<name>A0A660LCZ9_9ACTN</name>
<organism evidence="4 5">
    <name type="scientific">Solirubrobacter pauli</name>
    <dbReference type="NCBI Taxonomy" id="166793"/>
    <lineage>
        <taxon>Bacteria</taxon>
        <taxon>Bacillati</taxon>
        <taxon>Actinomycetota</taxon>
        <taxon>Thermoleophilia</taxon>
        <taxon>Solirubrobacterales</taxon>
        <taxon>Solirubrobacteraceae</taxon>
        <taxon>Solirubrobacter</taxon>
    </lineage>
</organism>
<protein>
    <submittedName>
        <fullName evidence="4">HSP20 family protein</fullName>
    </submittedName>
</protein>
<dbReference type="SUPFAM" id="SSF49764">
    <property type="entry name" value="HSP20-like chaperones"/>
    <property type="match status" value="1"/>
</dbReference>
<accession>A0A660LCZ9</accession>
<evidence type="ECO:0000313" key="5">
    <source>
        <dbReference type="Proteomes" id="UP000278962"/>
    </source>
</evidence>
<evidence type="ECO:0000256" key="1">
    <source>
        <dbReference type="PROSITE-ProRule" id="PRU00285"/>
    </source>
</evidence>
<keyword evidence="5" id="KW-1185">Reference proteome</keyword>
<dbReference type="AlphaFoldDB" id="A0A660LCZ9"/>
<evidence type="ECO:0000256" key="2">
    <source>
        <dbReference type="RuleBase" id="RU003616"/>
    </source>
</evidence>
<dbReference type="Pfam" id="PF00011">
    <property type="entry name" value="HSP20"/>
    <property type="match status" value="1"/>
</dbReference>
<dbReference type="EMBL" id="RBIL01000001">
    <property type="protein sequence ID" value="RKQ91743.1"/>
    <property type="molecule type" value="Genomic_DNA"/>
</dbReference>
<dbReference type="InterPro" id="IPR002068">
    <property type="entry name" value="A-crystallin/Hsp20_dom"/>
</dbReference>
<dbReference type="Proteomes" id="UP000278962">
    <property type="component" value="Unassembled WGS sequence"/>
</dbReference>
<proteinExistence type="inferred from homology"/>
<dbReference type="OrthoDB" id="3855217at2"/>
<dbReference type="PROSITE" id="PS01031">
    <property type="entry name" value="SHSP"/>
    <property type="match status" value="1"/>
</dbReference>
<dbReference type="InterPro" id="IPR031107">
    <property type="entry name" value="Small_HSP"/>
</dbReference>
<dbReference type="PANTHER" id="PTHR11527">
    <property type="entry name" value="HEAT-SHOCK PROTEIN 20 FAMILY MEMBER"/>
    <property type="match status" value="1"/>
</dbReference>
<dbReference type="Gene3D" id="2.60.40.790">
    <property type="match status" value="1"/>
</dbReference>
<comment type="caution">
    <text evidence="4">The sequence shown here is derived from an EMBL/GenBank/DDBJ whole genome shotgun (WGS) entry which is preliminary data.</text>
</comment>
<comment type="similarity">
    <text evidence="1 2">Belongs to the small heat shock protein (HSP20) family.</text>
</comment>
<dbReference type="CDD" id="cd06464">
    <property type="entry name" value="ACD_sHsps-like"/>
    <property type="match status" value="1"/>
</dbReference>
<reference evidence="4 5" key="1">
    <citation type="submission" date="2018-10" db="EMBL/GenBank/DDBJ databases">
        <title>Genomic Encyclopedia of Archaeal and Bacterial Type Strains, Phase II (KMG-II): from individual species to whole genera.</title>
        <authorList>
            <person name="Goeker M."/>
        </authorList>
    </citation>
    <scope>NUCLEOTIDE SEQUENCE [LARGE SCALE GENOMIC DNA]</scope>
    <source>
        <strain evidence="4 5">DSM 14954</strain>
    </source>
</reference>
<feature type="domain" description="SHSP" evidence="3">
    <location>
        <begin position="29"/>
        <end position="143"/>
    </location>
</feature>
<sequence>MAQERDLFANFERMRRQMDELFDRGLAPQRRGGFSPAVDVYYASDPPRAIVRADLAGIDPSQVQLEVQGRELLLSGQREPDTPSDDRVYQQMEIERGPFRRVVALGADVDADAADATYEDGILTVELPLSRPAQARTVPIRGTER</sequence>
<evidence type="ECO:0000313" key="4">
    <source>
        <dbReference type="EMBL" id="RKQ91743.1"/>
    </source>
</evidence>
<gene>
    <name evidence="4" type="ORF">C8N24_1571</name>
</gene>
<evidence type="ECO:0000259" key="3">
    <source>
        <dbReference type="PROSITE" id="PS01031"/>
    </source>
</evidence>